<organism evidence="9 10">
    <name type="scientific">Plectus sambesii</name>
    <dbReference type="NCBI Taxonomy" id="2011161"/>
    <lineage>
        <taxon>Eukaryota</taxon>
        <taxon>Metazoa</taxon>
        <taxon>Ecdysozoa</taxon>
        <taxon>Nematoda</taxon>
        <taxon>Chromadorea</taxon>
        <taxon>Plectida</taxon>
        <taxon>Plectina</taxon>
        <taxon>Plectoidea</taxon>
        <taxon>Plectidae</taxon>
        <taxon>Plectus</taxon>
    </lineage>
</organism>
<dbReference type="GO" id="GO:0005743">
    <property type="term" value="C:mitochondrial inner membrane"/>
    <property type="evidence" value="ECO:0007669"/>
    <property type="project" value="UniProtKB-ARBA"/>
</dbReference>
<keyword evidence="4" id="KW-0496">Mitochondrion</keyword>
<proteinExistence type="inferred from homology"/>
<dbReference type="FunFam" id="3.30.1320.10:FF:000004">
    <property type="entry name" value="28S ribosomal protein S16, mitochondrial"/>
    <property type="match status" value="1"/>
</dbReference>
<evidence type="ECO:0000256" key="3">
    <source>
        <dbReference type="ARBA" id="ARBA00022980"/>
    </source>
</evidence>
<feature type="compositionally biased region" description="Polar residues" evidence="8">
    <location>
        <begin position="127"/>
        <end position="139"/>
    </location>
</feature>
<keyword evidence="5" id="KW-0687">Ribonucleoprotein</keyword>
<evidence type="ECO:0000313" key="10">
    <source>
        <dbReference type="WBParaSite" id="PSAMB.scaffold1901size26839.g15483.t1"/>
    </source>
</evidence>
<evidence type="ECO:0000256" key="7">
    <source>
        <dbReference type="ARBA" id="ARBA00035438"/>
    </source>
</evidence>
<comment type="subcellular location">
    <subcellularLocation>
        <location evidence="1">Mitochondrion</location>
    </subcellularLocation>
</comment>
<dbReference type="AlphaFoldDB" id="A0A914VFM9"/>
<dbReference type="Proteomes" id="UP000887566">
    <property type="component" value="Unplaced"/>
</dbReference>
<dbReference type="InterPro" id="IPR023803">
    <property type="entry name" value="Ribosomal_bS16_dom_sf"/>
</dbReference>
<name>A0A914VFM9_9BILA</name>
<evidence type="ECO:0000256" key="2">
    <source>
        <dbReference type="ARBA" id="ARBA00006668"/>
    </source>
</evidence>
<keyword evidence="9" id="KW-1185">Reference proteome</keyword>
<comment type="similarity">
    <text evidence="2">Belongs to the bacterial ribosomal protein bS16 family.</text>
</comment>
<dbReference type="InterPro" id="IPR000307">
    <property type="entry name" value="Ribosomal_bS16"/>
</dbReference>
<evidence type="ECO:0000256" key="1">
    <source>
        <dbReference type="ARBA" id="ARBA00004173"/>
    </source>
</evidence>
<dbReference type="NCBIfam" id="TIGR00002">
    <property type="entry name" value="S16"/>
    <property type="match status" value="1"/>
</dbReference>
<dbReference type="PANTHER" id="PTHR12919">
    <property type="entry name" value="30S RIBOSOMAL PROTEIN S16"/>
    <property type="match status" value="1"/>
</dbReference>
<dbReference type="GO" id="GO:0005763">
    <property type="term" value="C:mitochondrial small ribosomal subunit"/>
    <property type="evidence" value="ECO:0007669"/>
    <property type="project" value="TreeGrafter"/>
</dbReference>
<reference evidence="10" key="1">
    <citation type="submission" date="2022-11" db="UniProtKB">
        <authorList>
            <consortium name="WormBaseParasite"/>
        </authorList>
    </citation>
    <scope>IDENTIFICATION</scope>
</reference>
<sequence length="147" mass="16466">MRAIFNPKTFGRQSIGLALFGCGNRPFYQIVVFPDPRFGRKYEKSVIEQVGSFDPLPNARNEKLVALNIDRIKYWVTKDAHISLPVLELLGLAGFYPLHPKTFIRARHAREVDEKLKLQRVPPVVESPQSAVDQPSSNAPVAAQADA</sequence>
<evidence type="ECO:0000256" key="8">
    <source>
        <dbReference type="SAM" id="MobiDB-lite"/>
    </source>
</evidence>
<feature type="region of interest" description="Disordered" evidence="8">
    <location>
        <begin position="122"/>
        <end position="147"/>
    </location>
</feature>
<dbReference type="PANTHER" id="PTHR12919:SF20">
    <property type="entry name" value="SMALL RIBOSOMAL SUBUNIT PROTEIN BS16M"/>
    <property type="match status" value="1"/>
</dbReference>
<evidence type="ECO:0000256" key="4">
    <source>
        <dbReference type="ARBA" id="ARBA00023128"/>
    </source>
</evidence>
<evidence type="ECO:0000313" key="9">
    <source>
        <dbReference type="Proteomes" id="UP000887566"/>
    </source>
</evidence>
<accession>A0A914VFM9</accession>
<dbReference type="SUPFAM" id="SSF54565">
    <property type="entry name" value="Ribosomal protein S16"/>
    <property type="match status" value="1"/>
</dbReference>
<dbReference type="GO" id="GO:0032543">
    <property type="term" value="P:mitochondrial translation"/>
    <property type="evidence" value="ECO:0007669"/>
    <property type="project" value="TreeGrafter"/>
</dbReference>
<evidence type="ECO:0000256" key="5">
    <source>
        <dbReference type="ARBA" id="ARBA00023274"/>
    </source>
</evidence>
<keyword evidence="3" id="KW-0689">Ribosomal protein</keyword>
<dbReference type="Pfam" id="PF00886">
    <property type="entry name" value="Ribosomal_S16"/>
    <property type="match status" value="1"/>
</dbReference>
<dbReference type="GO" id="GO:0003735">
    <property type="term" value="F:structural constituent of ribosome"/>
    <property type="evidence" value="ECO:0007669"/>
    <property type="project" value="InterPro"/>
</dbReference>
<dbReference type="WBParaSite" id="PSAMB.scaffold1901size26839.g15483.t1">
    <property type="protein sequence ID" value="PSAMB.scaffold1901size26839.g15483.t1"/>
    <property type="gene ID" value="PSAMB.scaffold1901size26839.g15483"/>
</dbReference>
<evidence type="ECO:0000256" key="6">
    <source>
        <dbReference type="ARBA" id="ARBA00035263"/>
    </source>
</evidence>
<protein>
    <recommendedName>
        <fullName evidence="6">Small ribosomal subunit protein bS16m</fullName>
    </recommendedName>
    <alternativeName>
        <fullName evidence="7">28S ribosomal protein S16, mitochondrial</fullName>
    </alternativeName>
</protein>
<dbReference type="Gene3D" id="3.30.1320.10">
    <property type="match status" value="1"/>
</dbReference>